<feature type="region of interest" description="Disordered" evidence="2">
    <location>
        <begin position="239"/>
        <end position="271"/>
    </location>
</feature>
<dbReference type="AlphaFoldDB" id="A0AAV5K8C3"/>
<evidence type="ECO:0000256" key="2">
    <source>
        <dbReference type="SAM" id="MobiDB-lite"/>
    </source>
</evidence>
<comment type="caution">
    <text evidence="3">The sequence shown here is derived from an EMBL/GenBank/DDBJ whole genome shotgun (WGS) entry which is preliminary data.</text>
</comment>
<reference evidence="3 4" key="1">
    <citation type="journal article" date="2021" name="Commun. Biol.">
        <title>The genome of Shorea leprosula (Dipterocarpaceae) highlights the ecological relevance of drought in aseasonal tropical rainforests.</title>
        <authorList>
            <person name="Ng K.K.S."/>
            <person name="Kobayashi M.J."/>
            <person name="Fawcett J.A."/>
            <person name="Hatakeyama M."/>
            <person name="Paape T."/>
            <person name="Ng C.H."/>
            <person name="Ang C.C."/>
            <person name="Tnah L.H."/>
            <person name="Lee C.T."/>
            <person name="Nishiyama T."/>
            <person name="Sese J."/>
            <person name="O'Brien M.J."/>
            <person name="Copetti D."/>
            <person name="Mohd Noor M.I."/>
            <person name="Ong R.C."/>
            <person name="Putra M."/>
            <person name="Sireger I.Z."/>
            <person name="Indrioko S."/>
            <person name="Kosugi Y."/>
            <person name="Izuno A."/>
            <person name="Isagi Y."/>
            <person name="Lee S.L."/>
            <person name="Shimizu K.K."/>
        </authorList>
    </citation>
    <scope>NUCLEOTIDE SEQUENCE [LARGE SCALE GENOMIC DNA]</scope>
    <source>
        <strain evidence="3">214</strain>
    </source>
</reference>
<keyword evidence="4" id="KW-1185">Reference proteome</keyword>
<evidence type="ECO:0000256" key="1">
    <source>
        <dbReference type="SAM" id="Coils"/>
    </source>
</evidence>
<protein>
    <submittedName>
        <fullName evidence="3">Uncharacterized protein</fullName>
    </submittedName>
</protein>
<organism evidence="3 4">
    <name type="scientific">Rubroshorea leprosula</name>
    <dbReference type="NCBI Taxonomy" id="152421"/>
    <lineage>
        <taxon>Eukaryota</taxon>
        <taxon>Viridiplantae</taxon>
        <taxon>Streptophyta</taxon>
        <taxon>Embryophyta</taxon>
        <taxon>Tracheophyta</taxon>
        <taxon>Spermatophyta</taxon>
        <taxon>Magnoliopsida</taxon>
        <taxon>eudicotyledons</taxon>
        <taxon>Gunneridae</taxon>
        <taxon>Pentapetalae</taxon>
        <taxon>rosids</taxon>
        <taxon>malvids</taxon>
        <taxon>Malvales</taxon>
        <taxon>Dipterocarpaceae</taxon>
        <taxon>Rubroshorea</taxon>
    </lineage>
</organism>
<evidence type="ECO:0000313" key="3">
    <source>
        <dbReference type="EMBL" id="GKV19470.1"/>
    </source>
</evidence>
<evidence type="ECO:0000313" key="4">
    <source>
        <dbReference type="Proteomes" id="UP001054252"/>
    </source>
</evidence>
<accession>A0AAV5K8C3</accession>
<proteinExistence type="predicted"/>
<gene>
    <name evidence="3" type="ORF">SLEP1_g29730</name>
</gene>
<dbReference type="Proteomes" id="UP001054252">
    <property type="component" value="Unassembled WGS sequence"/>
</dbReference>
<sequence>MWLLDPLGQQNENSSLGLHCREFHSFMIFLKNEDANFYVEEEATKLKNLFGDVVQICLRLDEEKNAAVQRSELLSVDLENLKKLFANSHENYLSIKKEKDKIEKEMKANHSALEEARKTVQLLQDEKKGYLLKLDELKQSMTKLSSQNASLQTQITNTSTDTIHKFKRSEEGQTWALSGCIDHFHLAVSIIKTLILEQDMLKGDHIPSIQELNISEEIKQDPGLKKMFEDGVKKISKECYSENEGEESAAQECDSSNPEHEDSSQDEASSS</sequence>
<feature type="coiled-coil region" evidence="1">
    <location>
        <begin position="95"/>
        <end position="154"/>
    </location>
</feature>
<keyword evidence="1" id="KW-0175">Coiled coil</keyword>
<name>A0AAV5K8C3_9ROSI</name>
<dbReference type="EMBL" id="BPVZ01000053">
    <property type="protein sequence ID" value="GKV19470.1"/>
    <property type="molecule type" value="Genomic_DNA"/>
</dbReference>